<evidence type="ECO:0000259" key="8">
    <source>
        <dbReference type="Pfam" id="PF00185"/>
    </source>
</evidence>
<dbReference type="GO" id="GO:0006520">
    <property type="term" value="P:amino acid metabolic process"/>
    <property type="evidence" value="ECO:0007669"/>
    <property type="project" value="InterPro"/>
</dbReference>
<dbReference type="GO" id="GO:0005829">
    <property type="term" value="C:cytosol"/>
    <property type="evidence" value="ECO:0007669"/>
    <property type="project" value="TreeGrafter"/>
</dbReference>
<feature type="domain" description="Aspartate/ornithine carbamoyltransferase carbamoyl-P binding" evidence="9">
    <location>
        <begin position="2"/>
        <end position="139"/>
    </location>
</feature>
<comment type="function">
    <text evidence="5 7">Catalyzes the condensation of carbamoyl phosphate and aspartate to form carbamoyl aspartate and inorganic phosphate, the committed step in the de novo pyrimidine nucleotide biosynthesis pathway.</text>
</comment>
<dbReference type="EMBL" id="QJTJ01000006">
    <property type="protein sequence ID" value="PYF07039.1"/>
    <property type="molecule type" value="Genomic_DNA"/>
</dbReference>
<dbReference type="SUPFAM" id="SSF53671">
    <property type="entry name" value="Aspartate/ornithine carbamoyltransferase"/>
    <property type="match status" value="1"/>
</dbReference>
<dbReference type="InterPro" id="IPR002082">
    <property type="entry name" value="Asp_carbamoyltransf"/>
</dbReference>
<proteinExistence type="inferred from homology"/>
<dbReference type="PROSITE" id="PS00097">
    <property type="entry name" value="CARBAMOYLTRANSFERASE"/>
    <property type="match status" value="1"/>
</dbReference>
<feature type="binding site" evidence="7">
    <location>
        <position position="127"/>
    </location>
    <ligand>
        <name>carbamoyl phosphate</name>
        <dbReference type="ChEBI" id="CHEBI:58228"/>
    </ligand>
</feature>
<dbReference type="Gene3D" id="3.40.50.1370">
    <property type="entry name" value="Aspartate/ornithine carbamoyltransferase"/>
    <property type="match status" value="2"/>
</dbReference>
<dbReference type="HAMAP" id="MF_00001">
    <property type="entry name" value="Asp_carb_tr"/>
    <property type="match status" value="1"/>
</dbReference>
<dbReference type="RefSeq" id="WP_107933889.1">
    <property type="nucleotide sequence ID" value="NZ_PYWJ01000007.1"/>
</dbReference>
<feature type="binding site" evidence="7">
    <location>
        <position position="160"/>
    </location>
    <ligand>
        <name>L-aspartate</name>
        <dbReference type="ChEBI" id="CHEBI:29991"/>
    </ligand>
</feature>
<dbReference type="GO" id="GO:0044205">
    <property type="term" value="P:'de novo' UMP biosynthetic process"/>
    <property type="evidence" value="ECO:0007669"/>
    <property type="project" value="UniProtKB-UniRule"/>
</dbReference>
<feature type="binding site" evidence="7">
    <location>
        <position position="250"/>
    </location>
    <ligand>
        <name>carbamoyl phosphate</name>
        <dbReference type="ChEBI" id="CHEBI:58228"/>
    </ligand>
</feature>
<keyword evidence="4 7" id="KW-0665">Pyrimidine biosynthesis</keyword>
<dbReference type="AlphaFoldDB" id="A0A318U549"/>
<protein>
    <recommendedName>
        <fullName evidence="7">Aspartate carbamoyltransferase</fullName>
        <ecNumber evidence="7">2.1.3.2</ecNumber>
    </recommendedName>
    <alternativeName>
        <fullName evidence="7">Aspartate transcarbamylase</fullName>
        <shortName evidence="7">ATCase</shortName>
    </alternativeName>
</protein>
<dbReference type="InterPro" id="IPR006131">
    <property type="entry name" value="Asp_carbamoyltransf_Asp/Orn-bd"/>
</dbReference>
<dbReference type="InterPro" id="IPR036901">
    <property type="entry name" value="Asp/Orn_carbamoylTrfase_sf"/>
</dbReference>
<dbReference type="EC" id="2.1.3.2" evidence="7"/>
<evidence type="ECO:0000256" key="6">
    <source>
        <dbReference type="ARBA" id="ARBA00048859"/>
    </source>
</evidence>
<feature type="domain" description="Aspartate/ornithine carbamoyltransferase Asp/Orn-binding" evidence="8">
    <location>
        <begin position="146"/>
        <end position="286"/>
    </location>
</feature>
<dbReference type="Proteomes" id="UP000247416">
    <property type="component" value="Unassembled WGS sequence"/>
</dbReference>
<feature type="binding site" evidence="7">
    <location>
        <position position="49"/>
    </location>
    <ligand>
        <name>carbamoyl phosphate</name>
        <dbReference type="ChEBI" id="CHEBI:58228"/>
    </ligand>
</feature>
<dbReference type="FunFam" id="3.40.50.1370:FF:000011">
    <property type="entry name" value="Aspartate carbamoyltransferase"/>
    <property type="match status" value="1"/>
</dbReference>
<comment type="pathway">
    <text evidence="1 7">Pyrimidine metabolism; UMP biosynthesis via de novo pathway; (S)-dihydroorotate from bicarbonate: step 2/3.</text>
</comment>
<feature type="binding site" evidence="7">
    <location>
        <position position="249"/>
    </location>
    <ligand>
        <name>carbamoyl phosphate</name>
        <dbReference type="ChEBI" id="CHEBI:58228"/>
    </ligand>
</feature>
<dbReference type="PANTHER" id="PTHR45753:SF6">
    <property type="entry name" value="ASPARTATE CARBAMOYLTRANSFERASE"/>
    <property type="match status" value="1"/>
</dbReference>
<name>A0A318U549_9BACL</name>
<dbReference type="OrthoDB" id="9802587at2"/>
<dbReference type="GO" id="GO:0004070">
    <property type="term" value="F:aspartate carbamoyltransferase activity"/>
    <property type="evidence" value="ECO:0007669"/>
    <property type="project" value="UniProtKB-UniRule"/>
</dbReference>
<comment type="caution">
    <text evidence="10">The sequence shown here is derived from an EMBL/GenBank/DDBJ whole genome shotgun (WGS) entry which is preliminary data.</text>
</comment>
<dbReference type="InterPro" id="IPR006130">
    <property type="entry name" value="Asp/Orn_carbamoylTrfase"/>
</dbReference>
<feature type="binding site" evidence="7">
    <location>
        <position position="208"/>
    </location>
    <ligand>
        <name>L-aspartate</name>
        <dbReference type="ChEBI" id="CHEBI:29991"/>
    </ligand>
</feature>
<evidence type="ECO:0000256" key="5">
    <source>
        <dbReference type="ARBA" id="ARBA00043884"/>
    </source>
</evidence>
<evidence type="ECO:0000256" key="4">
    <source>
        <dbReference type="ARBA" id="ARBA00022975"/>
    </source>
</evidence>
<dbReference type="Pfam" id="PF00185">
    <property type="entry name" value="OTCace"/>
    <property type="match status" value="1"/>
</dbReference>
<reference evidence="10 11" key="1">
    <citation type="submission" date="2018-06" db="EMBL/GenBank/DDBJ databases">
        <title>Genomic Encyclopedia of Archaeal and Bacterial Type Strains, Phase II (KMG-II): from individual species to whole genera.</title>
        <authorList>
            <person name="Goeker M."/>
        </authorList>
    </citation>
    <scope>NUCLEOTIDE SEQUENCE [LARGE SCALE GENOMIC DNA]</scope>
    <source>
        <strain evidence="10 11">KACC 16626</strain>
    </source>
</reference>
<sequence>MRNLLSMEHLSNEEVMQIIERAAQFEDGEMTRLEKSYNVANLFFEPSTRTKTSFEMAERKVGCTVIPFDADFSSALKGETMYDTVKTLEMIGMDAVVIRAKEDEYYNELLEGINVAVINAGDGAGQHPSQSLLDLYTIHKEFSSFEGLKVTIVGDISHSRVAKSNATALKRLGVNVRFLCPPEWAGDFEAYHSWDGLIEDSDVIMLLRIQHERHVINKSFSKESYHEQYGLTFELEAKMKKNAIIMHPAPVNRDVEIVSELVECERSRIFDQVRNGVFVRMAILETLLEGRSI</sequence>
<dbReference type="NCBIfam" id="NF002032">
    <property type="entry name" value="PRK00856.1"/>
    <property type="match status" value="1"/>
</dbReference>
<evidence type="ECO:0000256" key="7">
    <source>
        <dbReference type="HAMAP-Rule" id="MF_00001"/>
    </source>
</evidence>
<gene>
    <name evidence="7" type="primary">pyrB</name>
    <name evidence="10" type="ORF">BJ095_10654</name>
</gene>
<feature type="binding site" evidence="7">
    <location>
        <position position="77"/>
    </location>
    <ligand>
        <name>L-aspartate</name>
        <dbReference type="ChEBI" id="CHEBI:29991"/>
    </ligand>
</feature>
<keyword evidence="11" id="KW-1185">Reference proteome</keyword>
<dbReference type="UniPathway" id="UPA00070">
    <property type="reaction ID" value="UER00116"/>
</dbReference>
<comment type="similarity">
    <text evidence="2 7">Belongs to the aspartate/ornithine carbamoyltransferase superfamily. ATCase family.</text>
</comment>
<feature type="binding site" evidence="7">
    <location>
        <position position="99"/>
    </location>
    <ligand>
        <name>carbamoyl phosphate</name>
        <dbReference type="ChEBI" id="CHEBI:58228"/>
    </ligand>
</feature>
<evidence type="ECO:0000256" key="1">
    <source>
        <dbReference type="ARBA" id="ARBA00004852"/>
    </source>
</evidence>
<organism evidence="10 11">
    <name type="scientific">Ureibacillus chungkukjangi</name>
    <dbReference type="NCBI Taxonomy" id="1202712"/>
    <lineage>
        <taxon>Bacteria</taxon>
        <taxon>Bacillati</taxon>
        <taxon>Bacillota</taxon>
        <taxon>Bacilli</taxon>
        <taxon>Bacillales</taxon>
        <taxon>Caryophanaceae</taxon>
        <taxon>Ureibacillus</taxon>
    </lineage>
</organism>
<dbReference type="GO" id="GO:0016597">
    <property type="term" value="F:amino acid binding"/>
    <property type="evidence" value="ECO:0007669"/>
    <property type="project" value="InterPro"/>
</dbReference>
<dbReference type="PRINTS" id="PR00100">
    <property type="entry name" value="AOTCASE"/>
</dbReference>
<dbReference type="GO" id="GO:0006207">
    <property type="term" value="P:'de novo' pyrimidine nucleobase biosynthetic process"/>
    <property type="evidence" value="ECO:0007669"/>
    <property type="project" value="InterPro"/>
</dbReference>
<evidence type="ECO:0000259" key="9">
    <source>
        <dbReference type="Pfam" id="PF02729"/>
    </source>
</evidence>
<dbReference type="NCBIfam" id="TIGR00670">
    <property type="entry name" value="asp_carb_tr"/>
    <property type="match status" value="1"/>
</dbReference>
<keyword evidence="3 7" id="KW-0808">Transferase</keyword>
<dbReference type="PRINTS" id="PR00101">
    <property type="entry name" value="ATCASE"/>
</dbReference>
<feature type="binding site" evidence="7">
    <location>
        <position position="50"/>
    </location>
    <ligand>
        <name>carbamoyl phosphate</name>
        <dbReference type="ChEBI" id="CHEBI:58228"/>
    </ligand>
</feature>
<evidence type="ECO:0000256" key="2">
    <source>
        <dbReference type="ARBA" id="ARBA00008896"/>
    </source>
</evidence>
<comment type="subunit">
    <text evidence="7">Heterododecamer (2C3:3R2) of six catalytic PyrB chains organized as two trimers (C3), and six regulatory PyrI chains organized as three dimers (R2).</text>
</comment>
<comment type="catalytic activity">
    <reaction evidence="6 7">
        <text>carbamoyl phosphate + L-aspartate = N-carbamoyl-L-aspartate + phosphate + H(+)</text>
        <dbReference type="Rhea" id="RHEA:20013"/>
        <dbReference type="ChEBI" id="CHEBI:15378"/>
        <dbReference type="ChEBI" id="CHEBI:29991"/>
        <dbReference type="ChEBI" id="CHEBI:32814"/>
        <dbReference type="ChEBI" id="CHEBI:43474"/>
        <dbReference type="ChEBI" id="CHEBI:58228"/>
        <dbReference type="EC" id="2.1.3.2"/>
    </reaction>
</comment>
<feature type="binding site" evidence="7">
    <location>
        <position position="130"/>
    </location>
    <ligand>
        <name>carbamoyl phosphate</name>
        <dbReference type="ChEBI" id="CHEBI:58228"/>
    </ligand>
</feature>
<dbReference type="PANTHER" id="PTHR45753">
    <property type="entry name" value="ORNITHINE CARBAMOYLTRANSFERASE, MITOCHONDRIAL"/>
    <property type="match status" value="1"/>
</dbReference>
<evidence type="ECO:0000313" key="10">
    <source>
        <dbReference type="EMBL" id="PYF07039.1"/>
    </source>
</evidence>
<accession>A0A318U549</accession>
<dbReference type="Pfam" id="PF02729">
    <property type="entry name" value="OTCace_N"/>
    <property type="match status" value="1"/>
</dbReference>
<dbReference type="InterPro" id="IPR006132">
    <property type="entry name" value="Asp/Orn_carbamoyltranf_P-bd"/>
</dbReference>
<evidence type="ECO:0000256" key="3">
    <source>
        <dbReference type="ARBA" id="ARBA00022679"/>
    </source>
</evidence>
<evidence type="ECO:0000313" key="11">
    <source>
        <dbReference type="Proteomes" id="UP000247416"/>
    </source>
</evidence>